<dbReference type="InterPro" id="IPR008183">
    <property type="entry name" value="Aldose_1/G6P_1-epimerase"/>
</dbReference>
<dbReference type="eggNOG" id="COG2017">
    <property type="taxonomic scope" value="Bacteria"/>
</dbReference>
<dbReference type="RefSeq" id="WP_013484696.1">
    <property type="nucleotide sequence ID" value="NC_014828.1"/>
</dbReference>
<keyword evidence="7 8" id="KW-0119">Carbohydrate metabolism</keyword>
<dbReference type="NCBIfam" id="NF008277">
    <property type="entry name" value="PRK11055.1"/>
    <property type="match status" value="1"/>
</dbReference>
<dbReference type="HOGENOM" id="CLU_031753_2_0_9"/>
<evidence type="ECO:0000256" key="8">
    <source>
        <dbReference type="PIRNR" id="PIRNR005096"/>
    </source>
</evidence>
<protein>
    <recommendedName>
        <fullName evidence="5 8">Aldose 1-epimerase</fullName>
        <ecNumber evidence="4 8">5.1.3.3</ecNumber>
    </recommendedName>
</protein>
<proteinExistence type="inferred from homology"/>
<evidence type="ECO:0000256" key="11">
    <source>
        <dbReference type="PIRSR" id="PIRSR005096-3"/>
    </source>
</evidence>
<accession>E6U2N5</accession>
<evidence type="ECO:0000256" key="7">
    <source>
        <dbReference type="ARBA" id="ARBA00023277"/>
    </source>
</evidence>
<dbReference type="PANTHER" id="PTHR10091:SF0">
    <property type="entry name" value="GALACTOSE MUTAROTASE"/>
    <property type="match status" value="1"/>
</dbReference>
<organism evidence="12 13">
    <name type="scientific">Ethanoligenens harbinense (strain DSM 18485 / JCM 12961 / CGMCC 1.5033 / YUAN-3)</name>
    <dbReference type="NCBI Taxonomy" id="663278"/>
    <lineage>
        <taxon>Bacteria</taxon>
        <taxon>Bacillati</taxon>
        <taxon>Bacillota</taxon>
        <taxon>Clostridia</taxon>
        <taxon>Eubacteriales</taxon>
        <taxon>Oscillospiraceae</taxon>
        <taxon>Ethanoligenens</taxon>
    </lineage>
</organism>
<comment type="catalytic activity">
    <reaction evidence="1 8">
        <text>alpha-D-glucose = beta-D-glucose</text>
        <dbReference type="Rhea" id="RHEA:10264"/>
        <dbReference type="ChEBI" id="CHEBI:15903"/>
        <dbReference type="ChEBI" id="CHEBI:17925"/>
        <dbReference type="EC" id="5.1.3.3"/>
    </reaction>
</comment>
<keyword evidence="6 8" id="KW-0413">Isomerase</keyword>
<feature type="binding site" evidence="10">
    <location>
        <position position="249"/>
    </location>
    <ligand>
        <name>beta-D-galactose</name>
        <dbReference type="ChEBI" id="CHEBI:27667"/>
    </ligand>
</feature>
<gene>
    <name evidence="12" type="ordered locus">Ethha_0757</name>
</gene>
<dbReference type="AlphaFoldDB" id="E6U2N5"/>
<evidence type="ECO:0000313" key="13">
    <source>
        <dbReference type="Proteomes" id="UP000001551"/>
    </source>
</evidence>
<dbReference type="InterPro" id="IPR015443">
    <property type="entry name" value="Aldose_1-epimerase"/>
</dbReference>
<dbReference type="Gene3D" id="2.70.98.10">
    <property type="match status" value="1"/>
</dbReference>
<evidence type="ECO:0000256" key="10">
    <source>
        <dbReference type="PIRSR" id="PIRSR005096-2"/>
    </source>
</evidence>
<feature type="binding site" evidence="11">
    <location>
        <begin position="176"/>
        <end position="178"/>
    </location>
    <ligand>
        <name>beta-D-galactose</name>
        <dbReference type="ChEBI" id="CHEBI:27667"/>
    </ligand>
</feature>
<keyword evidence="13" id="KW-1185">Reference proteome</keyword>
<dbReference type="GO" id="GO:0004034">
    <property type="term" value="F:aldose 1-epimerase activity"/>
    <property type="evidence" value="ECO:0007669"/>
    <property type="project" value="UniProtKB-EC"/>
</dbReference>
<evidence type="ECO:0000256" key="4">
    <source>
        <dbReference type="ARBA" id="ARBA00013185"/>
    </source>
</evidence>
<evidence type="ECO:0000313" key="12">
    <source>
        <dbReference type="EMBL" id="ADU26326.1"/>
    </source>
</evidence>
<evidence type="ECO:0000256" key="3">
    <source>
        <dbReference type="ARBA" id="ARBA00006206"/>
    </source>
</evidence>
<dbReference type="CDD" id="cd09019">
    <property type="entry name" value="galactose_mutarotase_like"/>
    <property type="match status" value="1"/>
</dbReference>
<dbReference type="InterPro" id="IPR047215">
    <property type="entry name" value="Galactose_mutarotase-like"/>
</dbReference>
<comment type="pathway">
    <text evidence="2 8">Carbohydrate metabolism; hexose metabolism.</text>
</comment>
<dbReference type="STRING" id="663278.Ethha_0757"/>
<dbReference type="UniPathway" id="UPA00242"/>
<dbReference type="PIRSF" id="PIRSF005096">
    <property type="entry name" value="GALM"/>
    <property type="match status" value="1"/>
</dbReference>
<evidence type="ECO:0000256" key="9">
    <source>
        <dbReference type="PIRSR" id="PIRSR005096-1"/>
    </source>
</evidence>
<dbReference type="SUPFAM" id="SSF74650">
    <property type="entry name" value="Galactose mutarotase-like"/>
    <property type="match status" value="1"/>
</dbReference>
<comment type="similarity">
    <text evidence="3 8">Belongs to the aldose epimerase family.</text>
</comment>
<dbReference type="InterPro" id="IPR014718">
    <property type="entry name" value="GH-type_carb-bd"/>
</dbReference>
<evidence type="ECO:0000256" key="1">
    <source>
        <dbReference type="ARBA" id="ARBA00001614"/>
    </source>
</evidence>
<name>E6U2N5_ETHHY</name>
<dbReference type="PROSITE" id="PS00545">
    <property type="entry name" value="ALDOSE_1_EPIMERASE"/>
    <property type="match status" value="1"/>
</dbReference>
<dbReference type="InterPro" id="IPR011013">
    <property type="entry name" value="Gal_mutarotase_sf_dom"/>
</dbReference>
<feature type="active site" description="Proton acceptor" evidence="9">
    <location>
        <position position="313"/>
    </location>
</feature>
<evidence type="ECO:0000256" key="2">
    <source>
        <dbReference type="ARBA" id="ARBA00005028"/>
    </source>
</evidence>
<dbReference type="EMBL" id="CP002400">
    <property type="protein sequence ID" value="ADU26326.1"/>
    <property type="molecule type" value="Genomic_DNA"/>
</dbReference>
<dbReference type="Pfam" id="PF01263">
    <property type="entry name" value="Aldose_epim"/>
    <property type="match status" value="1"/>
</dbReference>
<dbReference type="Proteomes" id="UP000001551">
    <property type="component" value="Chromosome"/>
</dbReference>
<dbReference type="EC" id="5.1.3.3" evidence="4 8"/>
<dbReference type="PANTHER" id="PTHR10091">
    <property type="entry name" value="ALDOSE-1-EPIMERASE"/>
    <property type="match status" value="1"/>
</dbReference>
<dbReference type="GO" id="GO:0033499">
    <property type="term" value="P:galactose catabolic process via UDP-galactose, Leloir pathway"/>
    <property type="evidence" value="ECO:0007669"/>
    <property type="project" value="TreeGrafter"/>
</dbReference>
<evidence type="ECO:0000256" key="5">
    <source>
        <dbReference type="ARBA" id="ARBA00014165"/>
    </source>
</evidence>
<feature type="active site" description="Proton donor" evidence="9">
    <location>
        <position position="176"/>
    </location>
</feature>
<dbReference type="GO" id="GO:0006006">
    <property type="term" value="P:glucose metabolic process"/>
    <property type="evidence" value="ECO:0007669"/>
    <property type="project" value="TreeGrafter"/>
</dbReference>
<dbReference type="GO" id="GO:0030246">
    <property type="term" value="F:carbohydrate binding"/>
    <property type="evidence" value="ECO:0007669"/>
    <property type="project" value="InterPro"/>
</dbReference>
<feature type="binding site" evidence="11">
    <location>
        <begin position="79"/>
        <end position="80"/>
    </location>
    <ligand>
        <name>beta-D-galactose</name>
        <dbReference type="ChEBI" id="CHEBI:27667"/>
    </ligand>
</feature>
<evidence type="ECO:0000256" key="6">
    <source>
        <dbReference type="ARBA" id="ARBA00023235"/>
    </source>
</evidence>
<sequence>MPEPKRFGTTKDGREVRCFLLRNVSGMCVEILDYGGTVRSCKVPDKTGAIRDVVLGYDTVEAYEAGSCYFGALIGRCANRIAGGRLRVDGQNYQLTRNDGPNHLHGGKNGLNRHLWEARQISDSTLVLHAECPDGEDGYPGNLSVTVIYDLSDDGELSIDYHAVCDRDTVCNLTNHMYFNLAGHDSGASIHGESIRIDADSYTETDAASIPTGAVLPVENTPMDLRAPVAIGAHIEDDFPQLRQAGGYDHNWIVRGYDGRLKEMAFACDESSGIVLRVSTTLPGVQFYTGNFIPRHQGKDGAWYGRRSAFCLESQYFPGLLEIPPYPSPFLSKGREYHQTTVYRFSLR</sequence>
<dbReference type="KEGG" id="eha:Ethha_0757"/>
<dbReference type="InterPro" id="IPR018052">
    <property type="entry name" value="Ald1_epimerase_CS"/>
</dbReference>
<reference evidence="12 13" key="1">
    <citation type="submission" date="2010-12" db="EMBL/GenBank/DDBJ databases">
        <title>Complete sequence of Ethanoligenens harbinense YUAN-3.</title>
        <authorList>
            <person name="Lucas S."/>
            <person name="Copeland A."/>
            <person name="Lapidus A."/>
            <person name="Cheng J.-F."/>
            <person name="Bruce D."/>
            <person name="Goodwin L."/>
            <person name="Pitluck S."/>
            <person name="Chertkov O."/>
            <person name="Misra M."/>
            <person name="Detter J.C."/>
            <person name="Han C."/>
            <person name="Tapia R."/>
            <person name="Land M."/>
            <person name="Hauser L."/>
            <person name="Jeffries C."/>
            <person name="Kyrpides N."/>
            <person name="Ivanova N."/>
            <person name="Mikhailova N."/>
            <person name="Wang A."/>
            <person name="Mouttaki H."/>
            <person name="He Z."/>
            <person name="Zhou J."/>
            <person name="Hemme C.L."/>
            <person name="Woyke T."/>
        </authorList>
    </citation>
    <scope>NUCLEOTIDE SEQUENCE [LARGE SCALE GENOMIC DNA]</scope>
    <source>
        <strain evidence="13">DSM 18485 / JCM 12961 / CGMCC 1.5033 / YUAN-3</strain>
    </source>
</reference>